<dbReference type="InterPro" id="IPR011051">
    <property type="entry name" value="RmlC_Cupin_sf"/>
</dbReference>
<protein>
    <recommendedName>
        <fullName evidence="3">Cupin domain-containing protein</fullName>
    </recommendedName>
</protein>
<gene>
    <name evidence="1" type="ORF">KC729_09780</name>
</gene>
<comment type="caution">
    <text evidence="1">The sequence shown here is derived from an EMBL/GenBank/DDBJ whole genome shotgun (WGS) entry which is preliminary data.</text>
</comment>
<evidence type="ECO:0000313" key="2">
    <source>
        <dbReference type="Proteomes" id="UP000697710"/>
    </source>
</evidence>
<dbReference type="AlphaFoldDB" id="A0A956RPK1"/>
<sequence length="112" mass="12432">MQSSRDVLATFAKLNWKTDLDEEGNGSAYAIVGGNRETGELFVFAILQNAAAPAHRHGDGEDYGEKIGTFFGELEDETDDGRPVRIGPDDVLYHAPGSIHQPRAEFWFGYYH</sequence>
<accession>A0A956RPK1</accession>
<evidence type="ECO:0008006" key="3">
    <source>
        <dbReference type="Google" id="ProtNLM"/>
    </source>
</evidence>
<evidence type="ECO:0000313" key="1">
    <source>
        <dbReference type="EMBL" id="MCA9727960.1"/>
    </source>
</evidence>
<dbReference type="Proteomes" id="UP000697710">
    <property type="component" value="Unassembled WGS sequence"/>
</dbReference>
<proteinExistence type="predicted"/>
<dbReference type="SUPFAM" id="SSF51182">
    <property type="entry name" value="RmlC-like cupins"/>
    <property type="match status" value="1"/>
</dbReference>
<name>A0A956RPK1_UNCEI</name>
<reference evidence="1" key="1">
    <citation type="submission" date="2020-04" db="EMBL/GenBank/DDBJ databases">
        <authorList>
            <person name="Zhang T."/>
        </authorList>
    </citation>
    <scope>NUCLEOTIDE SEQUENCE</scope>
    <source>
        <strain evidence="1">HKST-UBA01</strain>
    </source>
</reference>
<organism evidence="1 2">
    <name type="scientific">Eiseniibacteriota bacterium</name>
    <dbReference type="NCBI Taxonomy" id="2212470"/>
    <lineage>
        <taxon>Bacteria</taxon>
        <taxon>Candidatus Eiseniibacteriota</taxon>
    </lineage>
</organism>
<dbReference type="EMBL" id="JAGQHR010000269">
    <property type="protein sequence ID" value="MCA9727960.1"/>
    <property type="molecule type" value="Genomic_DNA"/>
</dbReference>
<feature type="non-terminal residue" evidence="1">
    <location>
        <position position="112"/>
    </location>
</feature>
<reference evidence="1" key="2">
    <citation type="journal article" date="2021" name="Microbiome">
        <title>Successional dynamics and alternative stable states in a saline activated sludge microbial community over 9 years.</title>
        <authorList>
            <person name="Wang Y."/>
            <person name="Ye J."/>
            <person name="Ju F."/>
            <person name="Liu L."/>
            <person name="Boyd J.A."/>
            <person name="Deng Y."/>
            <person name="Parks D.H."/>
            <person name="Jiang X."/>
            <person name="Yin X."/>
            <person name="Woodcroft B.J."/>
            <person name="Tyson G.W."/>
            <person name="Hugenholtz P."/>
            <person name="Polz M.F."/>
            <person name="Zhang T."/>
        </authorList>
    </citation>
    <scope>NUCLEOTIDE SEQUENCE</scope>
    <source>
        <strain evidence="1">HKST-UBA01</strain>
    </source>
</reference>